<protein>
    <submittedName>
        <fullName evidence="3">Protein containing ATPase, P-type cation-transporter</fullName>
        <ecNumber evidence="3">3.6.3.-</ecNumber>
    </submittedName>
</protein>
<dbReference type="InterPro" id="IPR004014">
    <property type="entry name" value="ATPase_P-typ_cation-transptr_N"/>
</dbReference>
<dbReference type="PANTHER" id="PTHR42861">
    <property type="entry name" value="CALCIUM-TRANSPORTING ATPASE"/>
    <property type="match status" value="1"/>
</dbReference>
<evidence type="ECO:0000259" key="2">
    <source>
        <dbReference type="SMART" id="SM00831"/>
    </source>
</evidence>
<dbReference type="GO" id="GO:0016787">
    <property type="term" value="F:hydrolase activity"/>
    <property type="evidence" value="ECO:0007669"/>
    <property type="project" value="UniProtKB-KW"/>
</dbReference>
<evidence type="ECO:0000313" key="3">
    <source>
        <dbReference type="EMBL" id="EQD62725.1"/>
    </source>
</evidence>
<gene>
    <name evidence="3" type="ORF">B1B_07132</name>
</gene>
<keyword evidence="1" id="KW-1133">Transmembrane helix</keyword>
<sequence>MAERWRSLSYPEALAALTVDPARGLSAAEVSRRRGSAGLNEVADRPTPAILRLLRQFWGPTAWMLEVTALFAAALGNAVDAVVIALLLVFNVVLGFTQDWRAGRALSLLRQRLEVRARVLRDGSWTVV</sequence>
<feature type="domain" description="Cation-transporting P-type ATPase N-terminal" evidence="2">
    <location>
        <begin position="4"/>
        <end position="77"/>
    </location>
</feature>
<dbReference type="EMBL" id="AUZY01004535">
    <property type="protein sequence ID" value="EQD62725.1"/>
    <property type="molecule type" value="Genomic_DNA"/>
</dbReference>
<keyword evidence="1" id="KW-0812">Transmembrane</keyword>
<keyword evidence="1" id="KW-0472">Membrane</keyword>
<reference evidence="3" key="2">
    <citation type="journal article" date="2014" name="ISME J.">
        <title>Microbial stratification in low pH oxic and suboxic macroscopic growths along an acid mine drainage.</title>
        <authorList>
            <person name="Mendez-Garcia C."/>
            <person name="Mesa V."/>
            <person name="Sprenger R.R."/>
            <person name="Richter M."/>
            <person name="Diez M.S."/>
            <person name="Solano J."/>
            <person name="Bargiela R."/>
            <person name="Golyshina O.V."/>
            <person name="Manteca A."/>
            <person name="Ramos J.L."/>
            <person name="Gallego J.R."/>
            <person name="Llorente I."/>
            <person name="Martins Dos Santos V.A."/>
            <person name="Jensen O.N."/>
            <person name="Pelaez A.I."/>
            <person name="Sanchez J."/>
            <person name="Ferrer M."/>
        </authorList>
    </citation>
    <scope>NUCLEOTIDE SEQUENCE</scope>
</reference>
<dbReference type="EC" id="3.6.3.-" evidence="3"/>
<accession>T1C8X4</accession>
<feature type="non-terminal residue" evidence="3">
    <location>
        <position position="128"/>
    </location>
</feature>
<proteinExistence type="predicted"/>
<dbReference type="SUPFAM" id="SSF81665">
    <property type="entry name" value="Calcium ATPase, transmembrane domain M"/>
    <property type="match status" value="1"/>
</dbReference>
<dbReference type="InterPro" id="IPR023298">
    <property type="entry name" value="ATPase_P-typ_TM_dom_sf"/>
</dbReference>
<reference evidence="3" key="1">
    <citation type="submission" date="2013-08" db="EMBL/GenBank/DDBJ databases">
        <authorList>
            <person name="Mendez C."/>
            <person name="Richter M."/>
            <person name="Ferrer M."/>
            <person name="Sanchez J."/>
        </authorList>
    </citation>
    <scope>NUCLEOTIDE SEQUENCE</scope>
</reference>
<dbReference type="Pfam" id="PF00690">
    <property type="entry name" value="Cation_ATPase_N"/>
    <property type="match status" value="1"/>
</dbReference>
<dbReference type="Gene3D" id="1.20.1110.10">
    <property type="entry name" value="Calcium-transporting ATPase, transmembrane domain"/>
    <property type="match status" value="1"/>
</dbReference>
<comment type="caution">
    <text evidence="3">The sequence shown here is derived from an EMBL/GenBank/DDBJ whole genome shotgun (WGS) entry which is preliminary data.</text>
</comment>
<dbReference type="SMART" id="SM00831">
    <property type="entry name" value="Cation_ATPase_N"/>
    <property type="match status" value="1"/>
</dbReference>
<dbReference type="AlphaFoldDB" id="T1C8X4"/>
<organism evidence="3">
    <name type="scientific">mine drainage metagenome</name>
    <dbReference type="NCBI Taxonomy" id="410659"/>
    <lineage>
        <taxon>unclassified sequences</taxon>
        <taxon>metagenomes</taxon>
        <taxon>ecological metagenomes</taxon>
    </lineage>
</organism>
<feature type="transmembrane region" description="Helical" evidence="1">
    <location>
        <begin position="69"/>
        <end position="94"/>
    </location>
</feature>
<name>T1C8X4_9ZZZZ</name>
<dbReference type="Gene3D" id="2.70.150.10">
    <property type="entry name" value="Calcium-transporting ATPase, cytoplasmic transduction domain A"/>
    <property type="match status" value="1"/>
</dbReference>
<keyword evidence="3" id="KW-0378">Hydrolase</keyword>
<evidence type="ECO:0000256" key="1">
    <source>
        <dbReference type="SAM" id="Phobius"/>
    </source>
</evidence>